<reference evidence="1 2" key="1">
    <citation type="submission" date="2020-07" db="EMBL/GenBank/DDBJ databases">
        <title>Alkalicella. sp. LB2 genome.</title>
        <authorList>
            <person name="Postec A."/>
            <person name="Quemeneur M."/>
        </authorList>
    </citation>
    <scope>NUCLEOTIDE SEQUENCE [LARGE SCALE GENOMIC DNA]</scope>
    <source>
        <strain evidence="1 2">LB2</strain>
    </source>
</reference>
<dbReference type="AlphaFoldDB" id="A0A7G9W642"/>
<dbReference type="Gene3D" id="3.10.450.50">
    <property type="match status" value="1"/>
</dbReference>
<gene>
    <name evidence="1" type="ORF">HYG86_04895</name>
</gene>
<dbReference type="InterPro" id="IPR004027">
    <property type="entry name" value="SEC_C_motif"/>
</dbReference>
<dbReference type="EMBL" id="CP058559">
    <property type="protein sequence ID" value="QNO14154.1"/>
    <property type="molecule type" value="Genomic_DNA"/>
</dbReference>
<dbReference type="Pfam" id="PF02810">
    <property type="entry name" value="SEC-C"/>
    <property type="match status" value="1"/>
</dbReference>
<protein>
    <submittedName>
        <fullName evidence="1">SEC-C domain-containing protein</fullName>
    </submittedName>
</protein>
<keyword evidence="2" id="KW-1185">Reference proteome</keyword>
<sequence>MKIGRNEPCPCGSGIKYKKCCLNKTDDERLADAIMYSMQSIERDARIKQCLHPNHDECDQKIIKAHAIQNNRILNKIAEEGHVITVDGTSNMIFQGTQKKGRKIATTFTGFCKYHDKILFQEIEDYEFVGTQKQVFLLTYRTMAWHYHKKQEQLNAKMIQYKKMHERGFDMASSEGFRLFEKGLSLGVKDNEKEKLIFDEYLLNEVYDNVNYCIWEIPYEVQFAVSMMHELEHNINGQRVNNLETDINLKKLYLNIFPADSKSFCVWSWLKENDDDYVEFSKQFMELEVVDRENYFNNELPRWTDSIIISPRIWDKWAKGIQEALITHANFDILYRAMEEETSDYKYIYMDTPWNFFEKLQ</sequence>
<name>A0A7G9W642_ALKCA</name>
<evidence type="ECO:0000313" key="1">
    <source>
        <dbReference type="EMBL" id="QNO14154.1"/>
    </source>
</evidence>
<accession>A0A7G9W642</accession>
<dbReference type="KEGG" id="acae:HYG86_04895"/>
<evidence type="ECO:0000313" key="2">
    <source>
        <dbReference type="Proteomes" id="UP000516160"/>
    </source>
</evidence>
<dbReference type="SUPFAM" id="SSF103642">
    <property type="entry name" value="Sec-C motif"/>
    <property type="match status" value="1"/>
</dbReference>
<dbReference type="Proteomes" id="UP000516160">
    <property type="component" value="Chromosome"/>
</dbReference>
<proteinExistence type="predicted"/>
<organism evidence="1 2">
    <name type="scientific">Alkalicella caledoniensis</name>
    <dbReference type="NCBI Taxonomy" id="2731377"/>
    <lineage>
        <taxon>Bacteria</taxon>
        <taxon>Bacillati</taxon>
        <taxon>Bacillota</taxon>
        <taxon>Clostridia</taxon>
        <taxon>Eubacteriales</taxon>
        <taxon>Proteinivoracaceae</taxon>
        <taxon>Alkalicella</taxon>
    </lineage>
</organism>